<dbReference type="OrthoDB" id="6424451at2759"/>
<organism evidence="3 4">
    <name type="scientific">Cinnamomum micranthum f. kanehirae</name>
    <dbReference type="NCBI Taxonomy" id="337451"/>
    <lineage>
        <taxon>Eukaryota</taxon>
        <taxon>Viridiplantae</taxon>
        <taxon>Streptophyta</taxon>
        <taxon>Embryophyta</taxon>
        <taxon>Tracheophyta</taxon>
        <taxon>Spermatophyta</taxon>
        <taxon>Magnoliopsida</taxon>
        <taxon>Magnoliidae</taxon>
        <taxon>Laurales</taxon>
        <taxon>Lauraceae</taxon>
        <taxon>Cinnamomum</taxon>
    </lineage>
</organism>
<dbReference type="Gene3D" id="3.20.80.10">
    <property type="entry name" value="Regulatory factor, effector binding domain"/>
    <property type="match status" value="1"/>
</dbReference>
<dbReference type="Pfam" id="PF04832">
    <property type="entry name" value="SOUL"/>
    <property type="match status" value="1"/>
</dbReference>
<dbReference type="PANTHER" id="PTHR11220:SF54">
    <property type="entry name" value="OS02G0533200 PROTEIN"/>
    <property type="match status" value="1"/>
</dbReference>
<proteinExistence type="inferred from homology"/>
<accession>A0A3S3MH39</accession>
<feature type="compositionally biased region" description="Low complexity" evidence="2">
    <location>
        <begin position="50"/>
        <end position="59"/>
    </location>
</feature>
<feature type="region of interest" description="Disordered" evidence="2">
    <location>
        <begin position="50"/>
        <end position="80"/>
    </location>
</feature>
<comment type="caution">
    <text evidence="3">The sequence shown here is derived from an EMBL/GenBank/DDBJ whole genome shotgun (WGS) entry which is preliminary data.</text>
</comment>
<dbReference type="PANTHER" id="PTHR11220">
    <property type="entry name" value="HEME-BINDING PROTEIN-RELATED"/>
    <property type="match status" value="1"/>
</dbReference>
<dbReference type="SUPFAM" id="SSF55136">
    <property type="entry name" value="Probable bacterial effector-binding domain"/>
    <property type="match status" value="2"/>
</dbReference>
<gene>
    <name evidence="3" type="ORF">CKAN_01234700</name>
</gene>
<dbReference type="EMBL" id="QPKB01000004">
    <property type="protein sequence ID" value="RWR83588.1"/>
    <property type="molecule type" value="Genomic_DNA"/>
</dbReference>
<name>A0A3S3MH39_9MAGN</name>
<comment type="similarity">
    <text evidence="1">Belongs to the HEBP family.</text>
</comment>
<evidence type="ECO:0000256" key="2">
    <source>
        <dbReference type="SAM" id="MobiDB-lite"/>
    </source>
</evidence>
<evidence type="ECO:0000313" key="3">
    <source>
        <dbReference type="EMBL" id="RWR83588.1"/>
    </source>
</evidence>
<protein>
    <submittedName>
        <fullName evidence="3">Heme-binding-like protein, chloroplastic</fullName>
    </submittedName>
</protein>
<reference evidence="3 4" key="1">
    <citation type="journal article" date="2019" name="Nat. Plants">
        <title>Stout camphor tree genome fills gaps in understanding of flowering plant genome evolution.</title>
        <authorList>
            <person name="Chaw S.M."/>
            <person name="Liu Y.C."/>
            <person name="Wu Y.W."/>
            <person name="Wang H.Y."/>
            <person name="Lin C.I."/>
            <person name="Wu C.S."/>
            <person name="Ke H.M."/>
            <person name="Chang L.Y."/>
            <person name="Hsu C.Y."/>
            <person name="Yang H.T."/>
            <person name="Sudianto E."/>
            <person name="Hsu M.H."/>
            <person name="Wu K.P."/>
            <person name="Wang L.N."/>
            <person name="Leebens-Mack J.H."/>
            <person name="Tsai I.J."/>
        </authorList>
    </citation>
    <scope>NUCLEOTIDE SEQUENCE [LARGE SCALE GENOMIC DNA]</scope>
    <source>
        <strain evidence="4">cv. Chaw 1501</strain>
        <tissue evidence="3">Young leaves</tissue>
    </source>
</reference>
<dbReference type="InterPro" id="IPR011256">
    <property type="entry name" value="Reg_factor_effector_dom_sf"/>
</dbReference>
<dbReference type="Proteomes" id="UP000283530">
    <property type="component" value="Unassembled WGS sequence"/>
</dbReference>
<evidence type="ECO:0000313" key="4">
    <source>
        <dbReference type="Proteomes" id="UP000283530"/>
    </source>
</evidence>
<dbReference type="AlphaFoldDB" id="A0A3S3MH39"/>
<evidence type="ECO:0000256" key="1">
    <source>
        <dbReference type="ARBA" id="ARBA00009817"/>
    </source>
</evidence>
<sequence>MLLTVPSPLSQPLCKIPFLPLPNNSYSTRNRPSTLITALLDAKITRISSSYSSSSSSSSVEDPKRMGRRKRNPDRNPSPLETRITLVLALASQAASLSQRVPDLETVKFKVLKREEEYEIRQVEPYFVAEMTMPGKSGFDFNGASQGFNVLAAYLFGKNTANETMEMTTSVYTRKTQSDGEKMEMTTPVITKQSGDLGNWQMSFVMPSKYGAKLPLPKDPSARITEVPGKIVAVAAFSGYVTDEEVKRRESKLRDALRRDTQFQLKESATVEVAQYNPPFTLPFTRRNEIALEVEQKNKQASE</sequence>
<keyword evidence="4" id="KW-1185">Reference proteome</keyword>
<dbReference type="InterPro" id="IPR006917">
    <property type="entry name" value="SOUL_heme-bd"/>
</dbReference>
<dbReference type="STRING" id="337451.A0A3S3MH39"/>